<dbReference type="Pfam" id="PF02585">
    <property type="entry name" value="PIG-L"/>
    <property type="match status" value="1"/>
</dbReference>
<dbReference type="PANTHER" id="PTHR12993:SF11">
    <property type="entry name" value="N-ACETYLGLUCOSAMINYL-PHOSPHATIDYLINOSITOL DE-N-ACETYLASE"/>
    <property type="match status" value="1"/>
</dbReference>
<dbReference type="PANTHER" id="PTHR12993">
    <property type="entry name" value="N-ACETYLGLUCOSAMINYL-PHOSPHATIDYLINOSITOL DE-N-ACETYLASE-RELATED"/>
    <property type="match status" value="1"/>
</dbReference>
<comment type="cofactor">
    <cofactor evidence="2">
        <name>Zn(2+)</name>
        <dbReference type="ChEBI" id="CHEBI:29105"/>
    </cofactor>
    <text evidence="2">Binds 1 zinc ion per subunit.</text>
</comment>
<evidence type="ECO:0000313" key="3">
    <source>
        <dbReference type="EMBL" id="EFG81980.1"/>
    </source>
</evidence>
<feature type="binding site" evidence="2">
    <location>
        <position position="157"/>
    </location>
    <ligand>
        <name>Zn(2+)</name>
        <dbReference type="ChEBI" id="CHEBI:29105"/>
    </ligand>
</feature>
<comment type="caution">
    <text evidence="3">The sequence shown here is derived from an EMBL/GenBank/DDBJ whole genome shotgun (WGS) entry which is preliminary data.</text>
</comment>
<dbReference type="NCBIfam" id="TIGR03446">
    <property type="entry name" value="mycothiol_Mca"/>
    <property type="match status" value="1"/>
</dbReference>
<keyword evidence="2" id="KW-0378">Hydrolase</keyword>
<dbReference type="EC" id="3.5.1.115" evidence="2"/>
<protein>
    <recommendedName>
        <fullName evidence="2">Mycothiol S-conjugate amidase</fullName>
        <ecNumber evidence="2">3.5.1.115</ecNumber>
    </recommendedName>
</protein>
<comment type="catalytic activity">
    <reaction evidence="2">
        <text>mycothiol S-conjugate + H2O = an N-acetyl-L-cysteine-S-conjugate + 1D-myo-inositol 2-amino-2-deoxy-alpha-D-glucopyranoside</text>
        <dbReference type="Rhea" id="RHEA:36543"/>
        <dbReference type="ChEBI" id="CHEBI:15377"/>
        <dbReference type="ChEBI" id="CHEBI:58718"/>
        <dbReference type="ChEBI" id="CHEBI:58886"/>
        <dbReference type="ChEBI" id="CHEBI:59633"/>
        <dbReference type="EC" id="3.5.1.115"/>
    </reaction>
</comment>
<gene>
    <name evidence="2 3" type="primary">mca</name>
    <name evidence="3" type="ORF">HMPREF0281_00685</name>
</gene>
<keyword evidence="2" id="KW-0479">Metal-binding</keyword>
<accession>A0ABN0AGF5</accession>
<dbReference type="InterPro" id="IPR024078">
    <property type="entry name" value="LmbE-like_dom_sf"/>
</dbReference>
<evidence type="ECO:0000256" key="1">
    <source>
        <dbReference type="ARBA" id="ARBA00022833"/>
    </source>
</evidence>
<evidence type="ECO:0000256" key="2">
    <source>
        <dbReference type="HAMAP-Rule" id="MF_01482"/>
    </source>
</evidence>
<dbReference type="Proteomes" id="UP000006015">
    <property type="component" value="Unassembled WGS sequence"/>
</dbReference>
<sequence length="313" mass="34950">MMNALNTGRILAIHAHPDDESSKGAATTAKYAAEGHEVLVLTCTGGERGDIINPAMDKPGVKENMTSIRHEEMAEAARALGVQHKWLGYIDSGLPQELAKQNRAKDADVVRQFVPEDCFAQMPDEDVADDFIRVIREFKPHVIITYDENGGYPHPDHLMVYRASMIAWEKAGDSSYKPELGEAWEPLKLYYSHGFVFQRMELFHNDLVEQGKTSPYEPMMARWDTSFGDIMSRVTTQIECADYFQNREDALRAHATQIDPAGAFLATSVATQARLWPTEEFELAQTRVSTSLPENDMLAGIPGIDESLGEANN</sequence>
<feature type="binding site" evidence="2">
    <location>
        <position position="16"/>
    </location>
    <ligand>
        <name>Zn(2+)</name>
        <dbReference type="ChEBI" id="CHEBI:29105"/>
    </ligand>
</feature>
<keyword evidence="4" id="KW-1185">Reference proteome</keyword>
<dbReference type="InterPro" id="IPR003737">
    <property type="entry name" value="GlcNAc_PI_deacetylase-related"/>
</dbReference>
<dbReference type="RefSeq" id="WP_003846296.1">
    <property type="nucleotide sequence ID" value="NZ_CP009244.1"/>
</dbReference>
<dbReference type="HAMAP" id="MF_01482">
    <property type="entry name" value="Mca"/>
    <property type="match status" value="1"/>
</dbReference>
<feature type="binding site" evidence="2">
    <location>
        <position position="19"/>
    </location>
    <ligand>
        <name>Zn(2+)</name>
        <dbReference type="ChEBI" id="CHEBI:29105"/>
    </ligand>
</feature>
<evidence type="ECO:0000313" key="4">
    <source>
        <dbReference type="Proteomes" id="UP000006015"/>
    </source>
</evidence>
<proteinExistence type="inferred from homology"/>
<dbReference type="SUPFAM" id="SSF102588">
    <property type="entry name" value="LmbE-like"/>
    <property type="match status" value="1"/>
</dbReference>
<keyword evidence="1 2" id="KW-0862">Zinc</keyword>
<comment type="similarity">
    <text evidence="2">Belongs to the MshB deacetylase family. Mca subfamily.</text>
</comment>
<comment type="subunit">
    <text evidence="2">Monomer.</text>
</comment>
<dbReference type="EMBL" id="ADNS01000004">
    <property type="protein sequence ID" value="EFG81980.1"/>
    <property type="molecule type" value="Genomic_DNA"/>
</dbReference>
<dbReference type="Gene3D" id="3.40.50.10320">
    <property type="entry name" value="LmbE-like"/>
    <property type="match status" value="1"/>
</dbReference>
<comment type="function">
    <text evidence="2">A mycothiol (MSH, N-acetylcysteinyl-glucosaminyl-inositol) S-conjugate amidase, it recycles conjugated MSH to the N-acetyl cysteine conjugate (AcCys S-conjugate, a mercapturic acid) and the MSH precursor. Involved in MSH-dependent detoxification of a number of alkylating agents and antibiotics.</text>
</comment>
<dbReference type="InterPro" id="IPR017811">
    <property type="entry name" value="Mca"/>
</dbReference>
<reference evidence="3 4" key="1">
    <citation type="submission" date="2010-04" db="EMBL/GenBank/DDBJ databases">
        <authorList>
            <person name="Weinstock G."/>
            <person name="Sodergren E."/>
            <person name="Clifton S."/>
            <person name="Fulton L."/>
            <person name="Fulton B."/>
            <person name="Courtney L."/>
            <person name="Fronick C."/>
            <person name="Harrison M."/>
            <person name="Strong C."/>
            <person name="Farmer C."/>
            <person name="Delahaunty K."/>
            <person name="Markovic C."/>
            <person name="Hall O."/>
            <person name="Minx P."/>
            <person name="Tomlinson C."/>
            <person name="Mitreva M."/>
            <person name="Hou S."/>
            <person name="Wollam A."/>
            <person name="Pepin K.H."/>
            <person name="Johnson M."/>
            <person name="Bhonagiri V."/>
            <person name="Zhang X."/>
            <person name="Suruliraj S."/>
            <person name="Warren W."/>
            <person name="Chinwalla A."/>
            <person name="Mardis E.R."/>
            <person name="Wilson R.K."/>
        </authorList>
    </citation>
    <scope>NUCLEOTIDE SEQUENCE [LARGE SCALE GENOMIC DNA]</scope>
    <source>
        <strain evidence="3 4">DSM 20306</strain>
    </source>
</reference>
<name>A0ABN0AGF5_CORAM</name>
<organism evidence="3 4">
    <name type="scientific">Corynebacterium ammoniagenes DSM 20306</name>
    <dbReference type="NCBI Taxonomy" id="649754"/>
    <lineage>
        <taxon>Bacteria</taxon>
        <taxon>Bacillati</taxon>
        <taxon>Actinomycetota</taxon>
        <taxon>Actinomycetes</taxon>
        <taxon>Mycobacteriales</taxon>
        <taxon>Corynebacteriaceae</taxon>
        <taxon>Corynebacterium</taxon>
    </lineage>
</organism>